<proteinExistence type="predicted"/>
<dbReference type="OrthoDB" id="2629491at2759"/>
<gene>
    <name evidence="1" type="ORF">FIBSPDRAFT_767963</name>
</gene>
<evidence type="ECO:0000313" key="1">
    <source>
        <dbReference type="EMBL" id="KZP04092.1"/>
    </source>
</evidence>
<accession>A0A167UMD5</accession>
<organism evidence="1 2">
    <name type="scientific">Athelia psychrophila</name>
    <dbReference type="NCBI Taxonomy" id="1759441"/>
    <lineage>
        <taxon>Eukaryota</taxon>
        <taxon>Fungi</taxon>
        <taxon>Dikarya</taxon>
        <taxon>Basidiomycota</taxon>
        <taxon>Agaricomycotina</taxon>
        <taxon>Agaricomycetes</taxon>
        <taxon>Agaricomycetidae</taxon>
        <taxon>Atheliales</taxon>
        <taxon>Atheliaceae</taxon>
        <taxon>Athelia</taxon>
    </lineage>
</organism>
<dbReference type="EMBL" id="KV417961">
    <property type="protein sequence ID" value="KZP04092.1"/>
    <property type="molecule type" value="Genomic_DNA"/>
</dbReference>
<keyword evidence="2" id="KW-1185">Reference proteome</keyword>
<protein>
    <recommendedName>
        <fullName evidence="3">USP domain-containing protein</fullName>
    </recommendedName>
</protein>
<dbReference type="Proteomes" id="UP000076532">
    <property type="component" value="Unassembled WGS sequence"/>
</dbReference>
<dbReference type="AlphaFoldDB" id="A0A167UMD5"/>
<evidence type="ECO:0008006" key="3">
    <source>
        <dbReference type="Google" id="ProtNLM"/>
    </source>
</evidence>
<evidence type="ECO:0000313" key="2">
    <source>
        <dbReference type="Proteomes" id="UP000076532"/>
    </source>
</evidence>
<reference evidence="1 2" key="1">
    <citation type="journal article" date="2016" name="Mol. Biol. Evol.">
        <title>Comparative Genomics of Early-Diverging Mushroom-Forming Fungi Provides Insights into the Origins of Lignocellulose Decay Capabilities.</title>
        <authorList>
            <person name="Nagy L.G."/>
            <person name="Riley R."/>
            <person name="Tritt A."/>
            <person name="Adam C."/>
            <person name="Daum C."/>
            <person name="Floudas D."/>
            <person name="Sun H."/>
            <person name="Yadav J.S."/>
            <person name="Pangilinan J."/>
            <person name="Larsson K.H."/>
            <person name="Matsuura K."/>
            <person name="Barry K."/>
            <person name="Labutti K."/>
            <person name="Kuo R."/>
            <person name="Ohm R.A."/>
            <person name="Bhattacharya S.S."/>
            <person name="Shirouzu T."/>
            <person name="Yoshinaga Y."/>
            <person name="Martin F.M."/>
            <person name="Grigoriev I.V."/>
            <person name="Hibbett D.S."/>
        </authorList>
    </citation>
    <scope>NUCLEOTIDE SEQUENCE [LARGE SCALE GENOMIC DNA]</scope>
    <source>
        <strain evidence="1 2">CBS 109695</strain>
    </source>
</reference>
<name>A0A167UMD5_9AGAM</name>
<sequence>MWDSNNWSCAYDSLFVILSNVRQIRRVGVTTAMRRMNPAARALTTEFQKISVGRSTPPASRNKIRKLLHAMKPESYPWGQTGCGIQELAEDVLKDDELSTELKECCSGCDTVQVRGVSTGYKINCCEGRDKGTQACLNNLIRGVSVGNCTDCGGNVTRTIRYESVPRIMACGLDDYSAKIDDELKVGGHRKTLKLRGIIYYKDYHFTSRIWDANGAVWFHDGKTSGVRCEREFGPSDSADRGTCRGGVAIQAIYSS</sequence>